<dbReference type="EMBL" id="CATNWA010021855">
    <property type="protein sequence ID" value="CAI9624221.1"/>
    <property type="molecule type" value="Genomic_DNA"/>
</dbReference>
<accession>A0ABN9HR11</accession>
<evidence type="ECO:0000256" key="1">
    <source>
        <dbReference type="ARBA" id="ARBA00022723"/>
    </source>
</evidence>
<protein>
    <recommendedName>
        <fullName evidence="8">Pseudouridine-5'-phosphate glycosidase</fullName>
    </recommendedName>
</protein>
<evidence type="ECO:0000256" key="2">
    <source>
        <dbReference type="ARBA" id="ARBA00022801"/>
    </source>
</evidence>
<dbReference type="Gene3D" id="3.40.1790.10">
    <property type="entry name" value="Indigoidine synthase domain"/>
    <property type="match status" value="1"/>
</dbReference>
<keyword evidence="3" id="KW-0464">Manganese</keyword>
<dbReference type="PANTHER" id="PTHR42909">
    <property type="entry name" value="ZGC:136858"/>
    <property type="match status" value="1"/>
</dbReference>
<gene>
    <name evidence="6" type="ORF">SPARVUS_LOCUS16610008</name>
</gene>
<evidence type="ECO:0000313" key="6">
    <source>
        <dbReference type="EMBL" id="CAI9624221.1"/>
    </source>
</evidence>
<organism evidence="6 7">
    <name type="scientific">Staurois parvus</name>
    <dbReference type="NCBI Taxonomy" id="386267"/>
    <lineage>
        <taxon>Eukaryota</taxon>
        <taxon>Metazoa</taxon>
        <taxon>Chordata</taxon>
        <taxon>Craniata</taxon>
        <taxon>Vertebrata</taxon>
        <taxon>Euteleostomi</taxon>
        <taxon>Amphibia</taxon>
        <taxon>Batrachia</taxon>
        <taxon>Anura</taxon>
        <taxon>Neobatrachia</taxon>
        <taxon>Ranoidea</taxon>
        <taxon>Ranidae</taxon>
        <taxon>Staurois</taxon>
    </lineage>
</organism>
<evidence type="ECO:0000256" key="3">
    <source>
        <dbReference type="ARBA" id="ARBA00023211"/>
    </source>
</evidence>
<dbReference type="SUPFAM" id="SSF110581">
    <property type="entry name" value="Indigoidine synthase A-like"/>
    <property type="match status" value="1"/>
</dbReference>
<keyword evidence="2" id="KW-0378">Hydrolase</keyword>
<dbReference type="Proteomes" id="UP001162483">
    <property type="component" value="Unassembled WGS sequence"/>
</dbReference>
<reference evidence="6" key="1">
    <citation type="submission" date="2023-05" db="EMBL/GenBank/DDBJ databases">
        <authorList>
            <person name="Stuckert A."/>
        </authorList>
    </citation>
    <scope>NUCLEOTIDE SEQUENCE</scope>
</reference>
<comment type="caution">
    <text evidence="6">The sequence shown here is derived from an EMBL/GenBank/DDBJ whole genome shotgun (WGS) entry which is preliminary data.</text>
</comment>
<evidence type="ECO:0008006" key="8">
    <source>
        <dbReference type="Google" id="ProtNLM"/>
    </source>
</evidence>
<sequence>DAHADTTFRIQPSVEEALAEGRPVVALESTIITHGMPYPQNIRMANEVEEIVRVNGSVPATVGIIEGKVHIGLREEELKFLATRKDCVKVSRRDLPYVLSQGLSGGSTVSGTMIAAHHAGISVFVTGGIGGVHRDGENTMDVSADLTELGRTPVAVICAGVKSILDVGRTLEYLVSEALIKFTDLYFRRL</sequence>
<dbReference type="InterPro" id="IPR007342">
    <property type="entry name" value="PsuG"/>
</dbReference>
<keyword evidence="5" id="KW-0326">Glycosidase</keyword>
<keyword evidence="4" id="KW-0456">Lyase</keyword>
<dbReference type="PANTHER" id="PTHR42909:SF1">
    <property type="entry name" value="CARBOHYDRATE KINASE PFKB DOMAIN-CONTAINING PROTEIN"/>
    <property type="match status" value="1"/>
</dbReference>
<evidence type="ECO:0000256" key="5">
    <source>
        <dbReference type="ARBA" id="ARBA00023295"/>
    </source>
</evidence>
<dbReference type="Pfam" id="PF04227">
    <property type="entry name" value="Indigoidine_A"/>
    <property type="match status" value="1"/>
</dbReference>
<evidence type="ECO:0000313" key="7">
    <source>
        <dbReference type="Proteomes" id="UP001162483"/>
    </source>
</evidence>
<keyword evidence="7" id="KW-1185">Reference proteome</keyword>
<dbReference type="InterPro" id="IPR022830">
    <property type="entry name" value="Indigdn_synthA-like"/>
</dbReference>
<proteinExistence type="predicted"/>
<name>A0ABN9HR11_9NEOB</name>
<feature type="non-terminal residue" evidence="6">
    <location>
        <position position="1"/>
    </location>
</feature>
<evidence type="ECO:0000256" key="4">
    <source>
        <dbReference type="ARBA" id="ARBA00023239"/>
    </source>
</evidence>
<keyword evidence="1" id="KW-0479">Metal-binding</keyword>